<reference evidence="8 9" key="1">
    <citation type="submission" date="2023-07" db="EMBL/GenBank/DDBJ databases">
        <title>Paenibacillus sp. JX-17 nov. isolated from soil.</title>
        <authorList>
            <person name="Wan Y."/>
            <person name="Liu B."/>
        </authorList>
    </citation>
    <scope>NUCLEOTIDE SEQUENCE [LARGE SCALE GENOMIC DNA]</scope>
    <source>
        <strain evidence="8 9">JX-17</strain>
    </source>
</reference>
<dbReference type="PROSITE" id="PS50850">
    <property type="entry name" value="MFS"/>
    <property type="match status" value="1"/>
</dbReference>
<feature type="transmembrane region" description="Helical" evidence="6">
    <location>
        <begin position="360"/>
        <end position="376"/>
    </location>
</feature>
<organism evidence="8 9">
    <name type="scientific">Paenibacillus lacisoli</name>
    <dbReference type="NCBI Taxonomy" id="3064525"/>
    <lineage>
        <taxon>Bacteria</taxon>
        <taxon>Bacillati</taxon>
        <taxon>Bacillota</taxon>
        <taxon>Bacilli</taxon>
        <taxon>Bacillales</taxon>
        <taxon>Paenibacillaceae</taxon>
        <taxon>Paenibacillus</taxon>
    </lineage>
</organism>
<evidence type="ECO:0000256" key="4">
    <source>
        <dbReference type="ARBA" id="ARBA00022989"/>
    </source>
</evidence>
<dbReference type="PANTHER" id="PTHR23523">
    <property type="match status" value="1"/>
</dbReference>
<dbReference type="SUPFAM" id="SSF103473">
    <property type="entry name" value="MFS general substrate transporter"/>
    <property type="match status" value="1"/>
</dbReference>
<feature type="transmembrane region" description="Helical" evidence="6">
    <location>
        <begin position="60"/>
        <end position="78"/>
    </location>
</feature>
<evidence type="ECO:0000313" key="8">
    <source>
        <dbReference type="EMBL" id="MDO7906960.1"/>
    </source>
</evidence>
<feature type="transmembrane region" description="Helical" evidence="6">
    <location>
        <begin position="148"/>
        <end position="175"/>
    </location>
</feature>
<dbReference type="InterPro" id="IPR052524">
    <property type="entry name" value="MFS_Cyanate_Porter"/>
</dbReference>
<feature type="transmembrane region" description="Helical" evidence="6">
    <location>
        <begin position="228"/>
        <end position="252"/>
    </location>
</feature>
<feature type="transmembrane region" description="Helical" evidence="6">
    <location>
        <begin position="264"/>
        <end position="287"/>
    </location>
</feature>
<evidence type="ECO:0000256" key="6">
    <source>
        <dbReference type="SAM" id="Phobius"/>
    </source>
</evidence>
<keyword evidence="9" id="KW-1185">Reference proteome</keyword>
<dbReference type="PANTHER" id="PTHR23523:SF2">
    <property type="entry name" value="2-NITROIMIDAZOLE TRANSPORTER"/>
    <property type="match status" value="1"/>
</dbReference>
<keyword evidence="5 6" id="KW-0472">Membrane</keyword>
<dbReference type="Pfam" id="PF07690">
    <property type="entry name" value="MFS_1"/>
    <property type="match status" value="1"/>
</dbReference>
<protein>
    <submittedName>
        <fullName evidence="8">MFS transporter</fullName>
    </submittedName>
</protein>
<dbReference type="Proteomes" id="UP001240171">
    <property type="component" value="Unassembled WGS sequence"/>
</dbReference>
<comment type="subcellular location">
    <subcellularLocation>
        <location evidence="1">Cell membrane</location>
        <topology evidence="1">Multi-pass membrane protein</topology>
    </subcellularLocation>
</comment>
<keyword evidence="2" id="KW-0813">Transport</keyword>
<evidence type="ECO:0000256" key="5">
    <source>
        <dbReference type="ARBA" id="ARBA00023136"/>
    </source>
</evidence>
<keyword evidence="3 6" id="KW-0812">Transmembrane</keyword>
<dbReference type="EMBL" id="JAUQTB010000005">
    <property type="protein sequence ID" value="MDO7906960.1"/>
    <property type="molecule type" value="Genomic_DNA"/>
</dbReference>
<dbReference type="InterPro" id="IPR020846">
    <property type="entry name" value="MFS_dom"/>
</dbReference>
<proteinExistence type="predicted"/>
<feature type="transmembrane region" description="Helical" evidence="6">
    <location>
        <begin position="294"/>
        <end position="312"/>
    </location>
</feature>
<evidence type="ECO:0000313" key="9">
    <source>
        <dbReference type="Proteomes" id="UP001240171"/>
    </source>
</evidence>
<evidence type="ECO:0000256" key="1">
    <source>
        <dbReference type="ARBA" id="ARBA00004651"/>
    </source>
</evidence>
<feature type="transmembrane region" description="Helical" evidence="6">
    <location>
        <begin position="90"/>
        <end position="109"/>
    </location>
</feature>
<dbReference type="CDD" id="cd17339">
    <property type="entry name" value="MFS_NIMT_CynX_like"/>
    <property type="match status" value="1"/>
</dbReference>
<keyword evidence="4 6" id="KW-1133">Transmembrane helix</keyword>
<comment type="caution">
    <text evidence="8">The sequence shown here is derived from an EMBL/GenBank/DDBJ whole genome shotgun (WGS) entry which is preliminary data.</text>
</comment>
<dbReference type="InterPro" id="IPR011701">
    <property type="entry name" value="MFS"/>
</dbReference>
<feature type="transmembrane region" description="Helical" evidence="6">
    <location>
        <begin position="181"/>
        <end position="200"/>
    </location>
</feature>
<dbReference type="Gene3D" id="1.20.1250.20">
    <property type="entry name" value="MFS general substrate transporter like domains"/>
    <property type="match status" value="2"/>
</dbReference>
<feature type="transmembrane region" description="Helical" evidence="6">
    <location>
        <begin position="318"/>
        <end position="340"/>
    </location>
</feature>
<feature type="domain" description="Major facilitator superfamily (MFS) profile" evidence="7">
    <location>
        <begin position="25"/>
        <end position="408"/>
    </location>
</feature>
<evidence type="ECO:0000256" key="2">
    <source>
        <dbReference type="ARBA" id="ARBA00022448"/>
    </source>
</evidence>
<feature type="transmembrane region" description="Helical" evidence="6">
    <location>
        <begin position="115"/>
        <end position="136"/>
    </location>
</feature>
<gene>
    <name evidence="8" type="ORF">Q5741_11090</name>
</gene>
<evidence type="ECO:0000256" key="3">
    <source>
        <dbReference type="ARBA" id="ARBA00022692"/>
    </source>
</evidence>
<evidence type="ECO:0000259" key="7">
    <source>
        <dbReference type="PROSITE" id="PS50850"/>
    </source>
</evidence>
<sequence length="410" mass="43143">MLTDPSKSRSADRHSPLIQNRAAAAGWLLILGIILVATTMRAPLTSAGPLLADIAGELGISNTAAGMITTLPLLAFALMSPFAPKLAKRYGIPAVLFGAMILLTAGVLLRSSGGAAALFIGTGMLGLAISVCNVLLPSLIKQRFPSRIGVMTGVYSASMNLCAAVASGISVPLAVRAGLGWKSSLGIWAILSAVALVLWLPQLKGSRPPQAAVHRADARRTSLWRSALAWQVTLFMGFQSVIFYSLITWLPAVLIEQGLSSDTAGYMLSVMQLVSLPFAFIVPIWAGRMQSQRLLAIIGAAAFLIGILGLSLELSQWAVLWAVSLGIGGGFSFSVAMMLFSQRTRSSLEAAELSGMAQSVGYLLAACGPLLVGYLHDLTHHWLTPLLLLGTASVILMLAGYLAGRSRYVS</sequence>
<dbReference type="RefSeq" id="WP_305024161.1">
    <property type="nucleotide sequence ID" value="NZ_JAUQTB010000005.1"/>
</dbReference>
<accession>A0ABT9CCH4</accession>
<feature type="transmembrane region" description="Helical" evidence="6">
    <location>
        <begin position="21"/>
        <end position="40"/>
    </location>
</feature>
<feature type="transmembrane region" description="Helical" evidence="6">
    <location>
        <begin position="382"/>
        <end position="404"/>
    </location>
</feature>
<dbReference type="InterPro" id="IPR036259">
    <property type="entry name" value="MFS_trans_sf"/>
</dbReference>
<name>A0ABT9CCH4_9BACL</name>